<dbReference type="InterPro" id="IPR050923">
    <property type="entry name" value="Cell_Proc_Reg/RNA_Proc"/>
</dbReference>
<dbReference type="InterPro" id="IPR000253">
    <property type="entry name" value="FHA_dom"/>
</dbReference>
<evidence type="ECO:0000313" key="3">
    <source>
        <dbReference type="Proteomes" id="UP000050509"/>
    </source>
</evidence>
<reference evidence="2 3" key="1">
    <citation type="submission" date="2015-09" db="EMBL/GenBank/DDBJ databases">
        <title>Draft genome sequence of Kouleothrix aurantiaca JCM 19913.</title>
        <authorList>
            <person name="Hemp J."/>
        </authorList>
    </citation>
    <scope>NUCLEOTIDE SEQUENCE [LARGE SCALE GENOMIC DNA]</scope>
    <source>
        <strain evidence="2 3">COM-B</strain>
    </source>
</reference>
<protein>
    <recommendedName>
        <fullName evidence="1">FHA domain-containing protein</fullName>
    </recommendedName>
</protein>
<dbReference type="AlphaFoldDB" id="A0A0P9D6G4"/>
<dbReference type="Proteomes" id="UP000050509">
    <property type="component" value="Unassembled WGS sequence"/>
</dbReference>
<organism evidence="2 3">
    <name type="scientific">Kouleothrix aurantiaca</name>
    <dbReference type="NCBI Taxonomy" id="186479"/>
    <lineage>
        <taxon>Bacteria</taxon>
        <taxon>Bacillati</taxon>
        <taxon>Chloroflexota</taxon>
        <taxon>Chloroflexia</taxon>
        <taxon>Chloroflexales</taxon>
        <taxon>Roseiflexineae</taxon>
        <taxon>Roseiflexaceae</taxon>
        <taxon>Kouleothrix</taxon>
    </lineage>
</organism>
<dbReference type="SUPFAM" id="SSF49879">
    <property type="entry name" value="SMAD/FHA domain"/>
    <property type="match status" value="1"/>
</dbReference>
<sequence>VLILGDAAVSRRHAIIRGNGAQATIEDAGSTHGTYLGGQRIIGATPLRRGDVVQVGQTLLRFE</sequence>
<dbReference type="PROSITE" id="PS50006">
    <property type="entry name" value="FHA_DOMAIN"/>
    <property type="match status" value="1"/>
</dbReference>
<evidence type="ECO:0000313" key="2">
    <source>
        <dbReference type="EMBL" id="KPV50770.1"/>
    </source>
</evidence>
<dbReference type="EMBL" id="LJCR01001224">
    <property type="protein sequence ID" value="KPV50770.1"/>
    <property type="molecule type" value="Genomic_DNA"/>
</dbReference>
<proteinExistence type="predicted"/>
<accession>A0A0P9D6G4</accession>
<dbReference type="PANTHER" id="PTHR23308">
    <property type="entry name" value="NUCLEAR INHIBITOR OF PROTEIN PHOSPHATASE-1"/>
    <property type="match status" value="1"/>
</dbReference>
<keyword evidence="3" id="KW-1185">Reference proteome</keyword>
<feature type="non-terminal residue" evidence="2">
    <location>
        <position position="1"/>
    </location>
</feature>
<dbReference type="CDD" id="cd00060">
    <property type="entry name" value="FHA"/>
    <property type="match status" value="1"/>
</dbReference>
<dbReference type="InterPro" id="IPR008984">
    <property type="entry name" value="SMAD_FHA_dom_sf"/>
</dbReference>
<evidence type="ECO:0000259" key="1">
    <source>
        <dbReference type="PROSITE" id="PS50006"/>
    </source>
</evidence>
<gene>
    <name evidence="2" type="ORF">SE17_24990</name>
</gene>
<name>A0A0P9D6G4_9CHLR</name>
<comment type="caution">
    <text evidence="2">The sequence shown here is derived from an EMBL/GenBank/DDBJ whole genome shotgun (WGS) entry which is preliminary data.</text>
</comment>
<feature type="domain" description="FHA" evidence="1">
    <location>
        <begin position="1"/>
        <end position="41"/>
    </location>
</feature>
<dbReference type="Pfam" id="PF00498">
    <property type="entry name" value="FHA"/>
    <property type="match status" value="1"/>
</dbReference>
<dbReference type="Gene3D" id="2.60.200.20">
    <property type="match status" value="1"/>
</dbReference>